<feature type="non-terminal residue" evidence="3">
    <location>
        <position position="154"/>
    </location>
</feature>
<keyword evidence="1" id="KW-0347">Helicase</keyword>
<keyword evidence="1" id="KW-0378">Hydrolase</keyword>
<name>A0A699Q7D3_TANCI</name>
<dbReference type="EC" id="5.6.2.3" evidence="1"/>
<dbReference type="GO" id="GO:0005524">
    <property type="term" value="F:ATP binding"/>
    <property type="evidence" value="ECO:0007669"/>
    <property type="project" value="UniProtKB-KW"/>
</dbReference>
<evidence type="ECO:0000259" key="2">
    <source>
        <dbReference type="Pfam" id="PF05970"/>
    </source>
</evidence>
<dbReference type="GO" id="GO:0006310">
    <property type="term" value="P:DNA recombination"/>
    <property type="evidence" value="ECO:0007669"/>
    <property type="project" value="UniProtKB-KW"/>
</dbReference>
<protein>
    <recommendedName>
        <fullName evidence="1">ATP-dependent DNA helicase</fullName>
        <ecNumber evidence="1">5.6.2.3</ecNumber>
    </recommendedName>
</protein>
<dbReference type="PANTHER" id="PTHR10492">
    <property type="match status" value="1"/>
</dbReference>
<evidence type="ECO:0000313" key="3">
    <source>
        <dbReference type="EMBL" id="GFC61160.1"/>
    </source>
</evidence>
<keyword evidence="1" id="KW-0234">DNA repair</keyword>
<evidence type="ECO:0000256" key="1">
    <source>
        <dbReference type="RuleBase" id="RU363044"/>
    </source>
</evidence>
<dbReference type="GO" id="GO:0000723">
    <property type="term" value="P:telomere maintenance"/>
    <property type="evidence" value="ECO:0007669"/>
    <property type="project" value="InterPro"/>
</dbReference>
<comment type="similarity">
    <text evidence="1">Belongs to the helicase family.</text>
</comment>
<dbReference type="GO" id="GO:0006281">
    <property type="term" value="P:DNA repair"/>
    <property type="evidence" value="ECO:0007669"/>
    <property type="project" value="UniProtKB-KW"/>
</dbReference>
<dbReference type="InterPro" id="IPR027417">
    <property type="entry name" value="P-loop_NTPase"/>
</dbReference>
<comment type="caution">
    <text evidence="3">The sequence shown here is derived from an EMBL/GenBank/DDBJ whole genome shotgun (WGS) entry which is preliminary data.</text>
</comment>
<reference evidence="3" key="1">
    <citation type="journal article" date="2019" name="Sci. Rep.">
        <title>Draft genome of Tanacetum cinerariifolium, the natural source of mosquito coil.</title>
        <authorList>
            <person name="Yamashiro T."/>
            <person name="Shiraishi A."/>
            <person name="Satake H."/>
            <person name="Nakayama K."/>
        </authorList>
    </citation>
    <scope>NUCLEOTIDE SEQUENCE</scope>
</reference>
<dbReference type="EMBL" id="BKCJ010988477">
    <property type="protein sequence ID" value="GFC61160.1"/>
    <property type="molecule type" value="Genomic_DNA"/>
</dbReference>
<keyword evidence="1" id="KW-0547">Nucleotide-binding</keyword>
<dbReference type="AlphaFoldDB" id="A0A699Q7D3"/>
<dbReference type="InterPro" id="IPR010285">
    <property type="entry name" value="DNA_helicase_pif1-like_DEAD"/>
</dbReference>
<sequence length="154" mass="17061">MDAVDNNKCGMFFVHGYDGTGKTYLYKTMSDALRSKGDIVLNVALSGIAALLLEGRRITHSLFAIPINVVEDSMCHIAADSEVAYLIRKVNLIIWDEAPMINMHCYEAFDRTLRDICRTDPSVASNKVFGGKVILFGGDFRQILLVITNGGRQD</sequence>
<dbReference type="SUPFAM" id="SSF52540">
    <property type="entry name" value="P-loop containing nucleoside triphosphate hydrolases"/>
    <property type="match status" value="1"/>
</dbReference>
<keyword evidence="1" id="KW-0233">DNA recombination</keyword>
<organism evidence="3">
    <name type="scientific">Tanacetum cinerariifolium</name>
    <name type="common">Dalmatian daisy</name>
    <name type="synonym">Chrysanthemum cinerariifolium</name>
    <dbReference type="NCBI Taxonomy" id="118510"/>
    <lineage>
        <taxon>Eukaryota</taxon>
        <taxon>Viridiplantae</taxon>
        <taxon>Streptophyta</taxon>
        <taxon>Embryophyta</taxon>
        <taxon>Tracheophyta</taxon>
        <taxon>Spermatophyta</taxon>
        <taxon>Magnoliopsida</taxon>
        <taxon>eudicotyledons</taxon>
        <taxon>Gunneridae</taxon>
        <taxon>Pentapetalae</taxon>
        <taxon>asterids</taxon>
        <taxon>campanulids</taxon>
        <taxon>Asterales</taxon>
        <taxon>Asteraceae</taxon>
        <taxon>Asteroideae</taxon>
        <taxon>Anthemideae</taxon>
        <taxon>Anthemidinae</taxon>
        <taxon>Tanacetum</taxon>
    </lineage>
</organism>
<dbReference type="Gene3D" id="3.40.50.300">
    <property type="entry name" value="P-loop containing nucleotide triphosphate hydrolases"/>
    <property type="match status" value="1"/>
</dbReference>
<comment type="cofactor">
    <cofactor evidence="1">
        <name>Mg(2+)</name>
        <dbReference type="ChEBI" id="CHEBI:18420"/>
    </cofactor>
</comment>
<keyword evidence="1" id="KW-0227">DNA damage</keyword>
<dbReference type="GO" id="GO:0043139">
    <property type="term" value="F:5'-3' DNA helicase activity"/>
    <property type="evidence" value="ECO:0007669"/>
    <property type="project" value="UniProtKB-EC"/>
</dbReference>
<dbReference type="PANTHER" id="PTHR10492:SF101">
    <property type="entry name" value="ATP-DEPENDENT DNA HELICASE"/>
    <property type="match status" value="1"/>
</dbReference>
<dbReference type="GO" id="GO:0016787">
    <property type="term" value="F:hydrolase activity"/>
    <property type="evidence" value="ECO:0007669"/>
    <property type="project" value="UniProtKB-KW"/>
</dbReference>
<comment type="catalytic activity">
    <reaction evidence="1">
        <text>ATP + H2O = ADP + phosphate + H(+)</text>
        <dbReference type="Rhea" id="RHEA:13065"/>
        <dbReference type="ChEBI" id="CHEBI:15377"/>
        <dbReference type="ChEBI" id="CHEBI:15378"/>
        <dbReference type="ChEBI" id="CHEBI:30616"/>
        <dbReference type="ChEBI" id="CHEBI:43474"/>
        <dbReference type="ChEBI" id="CHEBI:456216"/>
        <dbReference type="EC" id="5.6.2.3"/>
    </reaction>
</comment>
<dbReference type="Pfam" id="PF05970">
    <property type="entry name" value="PIF1"/>
    <property type="match status" value="1"/>
</dbReference>
<feature type="domain" description="DNA helicase Pif1-like DEAD-box helicase" evidence="2">
    <location>
        <begin position="2"/>
        <end position="153"/>
    </location>
</feature>
<keyword evidence="1" id="KW-0067">ATP-binding</keyword>
<proteinExistence type="inferred from homology"/>
<gene>
    <name evidence="3" type="ORF">Tci_833130</name>
</gene>
<accession>A0A699Q7D3</accession>